<organism evidence="1 2">
    <name type="scientific">Elysia crispata</name>
    <name type="common">lettuce slug</name>
    <dbReference type="NCBI Taxonomy" id="231223"/>
    <lineage>
        <taxon>Eukaryota</taxon>
        <taxon>Metazoa</taxon>
        <taxon>Spiralia</taxon>
        <taxon>Lophotrochozoa</taxon>
        <taxon>Mollusca</taxon>
        <taxon>Gastropoda</taxon>
        <taxon>Heterobranchia</taxon>
        <taxon>Euthyneura</taxon>
        <taxon>Panpulmonata</taxon>
        <taxon>Sacoglossa</taxon>
        <taxon>Placobranchoidea</taxon>
        <taxon>Plakobranchidae</taxon>
        <taxon>Elysia</taxon>
    </lineage>
</organism>
<sequence>MFSSGTKIWKANTSLGHPRHKNVAFKDDIWEKVCTVTSDQMLLDAVMQNGCLEMWVRPPAVYSERCVLQNLVQSGITDGGLDKLLGAVLSATGRSHAKRMS</sequence>
<keyword evidence="2" id="KW-1185">Reference proteome</keyword>
<evidence type="ECO:0000313" key="1">
    <source>
        <dbReference type="EMBL" id="KAK3764476.1"/>
    </source>
</evidence>
<dbReference type="EMBL" id="JAWDGP010004437">
    <property type="protein sequence ID" value="KAK3764476.1"/>
    <property type="molecule type" value="Genomic_DNA"/>
</dbReference>
<name>A0AAE1DBK2_9GAST</name>
<dbReference type="AlphaFoldDB" id="A0AAE1DBK2"/>
<gene>
    <name evidence="1" type="ORF">RRG08_055641</name>
</gene>
<evidence type="ECO:0000313" key="2">
    <source>
        <dbReference type="Proteomes" id="UP001283361"/>
    </source>
</evidence>
<protein>
    <submittedName>
        <fullName evidence="1">Uncharacterized protein</fullName>
    </submittedName>
</protein>
<reference evidence="1" key="1">
    <citation type="journal article" date="2023" name="G3 (Bethesda)">
        <title>A reference genome for the long-term kleptoplast-retaining sea slug Elysia crispata morphotype clarki.</title>
        <authorList>
            <person name="Eastman K.E."/>
            <person name="Pendleton A.L."/>
            <person name="Shaikh M.A."/>
            <person name="Suttiyut T."/>
            <person name="Ogas R."/>
            <person name="Tomko P."/>
            <person name="Gavelis G."/>
            <person name="Widhalm J.R."/>
            <person name="Wisecaver J.H."/>
        </authorList>
    </citation>
    <scope>NUCLEOTIDE SEQUENCE</scope>
    <source>
        <strain evidence="1">ECLA1</strain>
    </source>
</reference>
<accession>A0AAE1DBK2</accession>
<comment type="caution">
    <text evidence="1">The sequence shown here is derived from an EMBL/GenBank/DDBJ whole genome shotgun (WGS) entry which is preliminary data.</text>
</comment>
<proteinExistence type="predicted"/>
<dbReference type="Proteomes" id="UP001283361">
    <property type="component" value="Unassembled WGS sequence"/>
</dbReference>